<dbReference type="WBParaSite" id="Hba_19801">
    <property type="protein sequence ID" value="Hba_19801"/>
    <property type="gene ID" value="Hba_19801"/>
</dbReference>
<accession>A0A1I7XPY7</accession>
<dbReference type="Gene3D" id="4.10.280.10">
    <property type="entry name" value="Helix-loop-helix DNA-binding domain"/>
    <property type="match status" value="1"/>
</dbReference>
<organism evidence="2 3">
    <name type="scientific">Heterorhabditis bacteriophora</name>
    <name type="common">Entomopathogenic nematode worm</name>
    <dbReference type="NCBI Taxonomy" id="37862"/>
    <lineage>
        <taxon>Eukaryota</taxon>
        <taxon>Metazoa</taxon>
        <taxon>Ecdysozoa</taxon>
        <taxon>Nematoda</taxon>
        <taxon>Chromadorea</taxon>
        <taxon>Rhabditida</taxon>
        <taxon>Rhabditina</taxon>
        <taxon>Rhabditomorpha</taxon>
        <taxon>Strongyloidea</taxon>
        <taxon>Heterorhabditidae</taxon>
        <taxon>Heterorhabditis</taxon>
    </lineage>
</organism>
<keyword evidence="2" id="KW-1185">Reference proteome</keyword>
<dbReference type="InterPro" id="IPR011598">
    <property type="entry name" value="bHLH_dom"/>
</dbReference>
<sequence length="156" mass="18424">MNYHHLSPSYPSFLQSPSFSENYETMSKRRRAEITGKQRTAANERERRRMNSINKGFDHLRERLPSLPHEKKLSKVDTLKCAIQYIRELQALLEQETPSPTTRQQRIIINNESDAPCLYMVSWRRTPEKYGGVHNSPRGPIVYQKEVWIPHKDYNP</sequence>
<feature type="domain" description="BHLH" evidence="1">
    <location>
        <begin position="37"/>
        <end position="89"/>
    </location>
</feature>
<dbReference type="GO" id="GO:0000981">
    <property type="term" value="F:DNA-binding transcription factor activity, RNA polymerase II-specific"/>
    <property type="evidence" value="ECO:0007669"/>
    <property type="project" value="TreeGrafter"/>
</dbReference>
<evidence type="ECO:0000259" key="1">
    <source>
        <dbReference type="PROSITE" id="PS50888"/>
    </source>
</evidence>
<dbReference type="Proteomes" id="UP000095283">
    <property type="component" value="Unplaced"/>
</dbReference>
<evidence type="ECO:0000313" key="3">
    <source>
        <dbReference type="WBParaSite" id="Hba_19801"/>
    </source>
</evidence>
<dbReference type="PANTHER" id="PTHR23349">
    <property type="entry name" value="BASIC HELIX-LOOP-HELIX TRANSCRIPTION FACTOR, TWIST"/>
    <property type="match status" value="1"/>
</dbReference>
<dbReference type="InterPro" id="IPR036638">
    <property type="entry name" value="HLH_DNA-bd_sf"/>
</dbReference>
<dbReference type="PANTHER" id="PTHR23349:SF111">
    <property type="entry name" value="BHLH DOMAIN-CONTAINING PROTEIN"/>
    <property type="match status" value="1"/>
</dbReference>
<proteinExistence type="predicted"/>
<reference evidence="3" key="1">
    <citation type="submission" date="2016-11" db="UniProtKB">
        <authorList>
            <consortium name="WormBaseParasite"/>
        </authorList>
    </citation>
    <scope>IDENTIFICATION</scope>
</reference>
<dbReference type="InterPro" id="IPR050283">
    <property type="entry name" value="E-box_TF_Regulators"/>
</dbReference>
<protein>
    <submittedName>
        <fullName evidence="3">BHLH domain-containing protein</fullName>
    </submittedName>
</protein>
<dbReference type="SMART" id="SM00353">
    <property type="entry name" value="HLH"/>
    <property type="match status" value="1"/>
</dbReference>
<dbReference type="GO" id="GO:0000977">
    <property type="term" value="F:RNA polymerase II transcription regulatory region sequence-specific DNA binding"/>
    <property type="evidence" value="ECO:0007669"/>
    <property type="project" value="TreeGrafter"/>
</dbReference>
<evidence type="ECO:0000313" key="2">
    <source>
        <dbReference type="Proteomes" id="UP000095283"/>
    </source>
</evidence>
<dbReference type="GO" id="GO:0046983">
    <property type="term" value="F:protein dimerization activity"/>
    <property type="evidence" value="ECO:0007669"/>
    <property type="project" value="InterPro"/>
</dbReference>
<name>A0A1I7XPY7_HETBA</name>
<dbReference type="SUPFAM" id="SSF47459">
    <property type="entry name" value="HLH, helix-loop-helix DNA-binding domain"/>
    <property type="match status" value="1"/>
</dbReference>
<dbReference type="PROSITE" id="PS50888">
    <property type="entry name" value="BHLH"/>
    <property type="match status" value="1"/>
</dbReference>
<dbReference type="GO" id="GO:0032502">
    <property type="term" value="P:developmental process"/>
    <property type="evidence" value="ECO:0007669"/>
    <property type="project" value="TreeGrafter"/>
</dbReference>
<dbReference type="AlphaFoldDB" id="A0A1I7XPY7"/>
<dbReference type="Pfam" id="PF00010">
    <property type="entry name" value="HLH"/>
    <property type="match status" value="1"/>
</dbReference>